<dbReference type="EMBL" id="CAEZXW010000022">
    <property type="protein sequence ID" value="CAB4699154.1"/>
    <property type="molecule type" value="Genomic_DNA"/>
</dbReference>
<dbReference type="AlphaFoldDB" id="A0A6J6PTF2"/>
<evidence type="ECO:0000256" key="1">
    <source>
        <dbReference type="SAM" id="MobiDB-lite"/>
    </source>
</evidence>
<feature type="transmembrane region" description="Helical" evidence="2">
    <location>
        <begin position="116"/>
        <end position="135"/>
    </location>
</feature>
<keyword evidence="2" id="KW-0472">Membrane</keyword>
<reference evidence="3" key="1">
    <citation type="submission" date="2020-05" db="EMBL/GenBank/DDBJ databases">
        <authorList>
            <person name="Chiriac C."/>
            <person name="Salcher M."/>
            <person name="Ghai R."/>
            <person name="Kavagutti S V."/>
        </authorList>
    </citation>
    <scope>NUCLEOTIDE SEQUENCE</scope>
</reference>
<name>A0A6J6PTF2_9ZZZZ</name>
<feature type="transmembrane region" description="Helical" evidence="2">
    <location>
        <begin position="205"/>
        <end position="223"/>
    </location>
</feature>
<keyword evidence="2" id="KW-1133">Transmembrane helix</keyword>
<feature type="compositionally biased region" description="Basic and acidic residues" evidence="1">
    <location>
        <begin position="244"/>
        <end position="254"/>
    </location>
</feature>
<proteinExistence type="predicted"/>
<gene>
    <name evidence="3" type="ORF">UFOPK2593_00532</name>
    <name evidence="4" type="ORF">UFOPK4234_01534</name>
</gene>
<feature type="transmembrane region" description="Helical" evidence="2">
    <location>
        <begin position="164"/>
        <end position="185"/>
    </location>
</feature>
<protein>
    <submittedName>
        <fullName evidence="3">Unannotated protein</fullName>
    </submittedName>
</protein>
<sequence length="267" mass="30194">MERQTRRAALGVIAVVTWVPLALLADRGATLTTQRLIGLATWALLLLALMKSSPLLRTQILLVVAFATVVEYLFAGHFGVYVYRLENVPWFVPPGHGLIYFGAYSLGLLLKLREKFWTLLLVGVLALWVLWGLFLSPQFDVLGAFWFMNLLIFLKWGPSRPTYLGAIVVVSWLEIVGTSIGTWKWMEYDTIKEWVAQGNPPSGAAGGYGWFDLFALLLAPLLLRQVRKLRTRDRLRSEFQSFKPEADEVAHGNRPDQSPDPYRTSQD</sequence>
<dbReference type="EMBL" id="CAFBQA010000127">
    <property type="protein sequence ID" value="CAB5042575.1"/>
    <property type="molecule type" value="Genomic_DNA"/>
</dbReference>
<feature type="transmembrane region" description="Helical" evidence="2">
    <location>
        <begin position="141"/>
        <end position="157"/>
    </location>
</feature>
<feature type="transmembrane region" description="Helical" evidence="2">
    <location>
        <begin position="62"/>
        <end position="84"/>
    </location>
</feature>
<evidence type="ECO:0000313" key="3">
    <source>
        <dbReference type="EMBL" id="CAB4699154.1"/>
    </source>
</evidence>
<evidence type="ECO:0000313" key="4">
    <source>
        <dbReference type="EMBL" id="CAB5042575.1"/>
    </source>
</evidence>
<feature type="region of interest" description="Disordered" evidence="1">
    <location>
        <begin position="244"/>
        <end position="267"/>
    </location>
</feature>
<evidence type="ECO:0000256" key="2">
    <source>
        <dbReference type="SAM" id="Phobius"/>
    </source>
</evidence>
<accession>A0A6J6PTF2</accession>
<keyword evidence="2" id="KW-0812">Transmembrane</keyword>
<feature type="transmembrane region" description="Helical" evidence="2">
    <location>
        <begin position="90"/>
        <end position="109"/>
    </location>
</feature>
<feature type="transmembrane region" description="Helical" evidence="2">
    <location>
        <begin position="34"/>
        <end position="50"/>
    </location>
</feature>
<organism evidence="3">
    <name type="scientific">freshwater metagenome</name>
    <dbReference type="NCBI Taxonomy" id="449393"/>
    <lineage>
        <taxon>unclassified sequences</taxon>
        <taxon>metagenomes</taxon>
        <taxon>ecological metagenomes</taxon>
    </lineage>
</organism>